<dbReference type="InterPro" id="IPR036908">
    <property type="entry name" value="RlpA-like_sf"/>
</dbReference>
<dbReference type="Proteomes" id="UP001188597">
    <property type="component" value="Unassembled WGS sequence"/>
</dbReference>
<dbReference type="CDD" id="cd22270">
    <property type="entry name" value="DPBB_kiwellin-like"/>
    <property type="match status" value="1"/>
</dbReference>
<evidence type="ECO:0000256" key="1">
    <source>
        <dbReference type="ARBA" id="ARBA00004613"/>
    </source>
</evidence>
<evidence type="ECO:0000256" key="4">
    <source>
        <dbReference type="ARBA" id="ARBA00022729"/>
    </source>
</evidence>
<dbReference type="PANTHER" id="PTHR33191">
    <property type="entry name" value="RIPENING-RELATED PROTEIN 2-RELATED"/>
    <property type="match status" value="1"/>
</dbReference>
<dbReference type="Pfam" id="PF24300">
    <property type="entry name" value="KWL1"/>
    <property type="match status" value="1"/>
</dbReference>
<feature type="chain" id="PRO_5041718676" description="Ripening-related protein 1" evidence="5">
    <location>
        <begin position="28"/>
        <end position="188"/>
    </location>
</feature>
<evidence type="ECO:0000313" key="7">
    <source>
        <dbReference type="Proteomes" id="UP001188597"/>
    </source>
</evidence>
<dbReference type="AlphaFoldDB" id="A0AA88WMS0"/>
<dbReference type="Gene3D" id="2.40.40.10">
    <property type="entry name" value="RlpA-like domain"/>
    <property type="match status" value="1"/>
</dbReference>
<dbReference type="GO" id="GO:0005576">
    <property type="term" value="C:extracellular region"/>
    <property type="evidence" value="ECO:0007669"/>
    <property type="project" value="UniProtKB-SubCell"/>
</dbReference>
<gene>
    <name evidence="6" type="ORF">RJ639_039304</name>
</gene>
<protein>
    <recommendedName>
        <fullName evidence="8">Ripening-related protein 1</fullName>
    </recommendedName>
</protein>
<evidence type="ECO:0000313" key="6">
    <source>
        <dbReference type="EMBL" id="KAK3029224.1"/>
    </source>
</evidence>
<dbReference type="PANTHER" id="PTHR33191:SF58">
    <property type="entry name" value="RIPENING-RELATED PROTEIN 1"/>
    <property type="match status" value="1"/>
</dbReference>
<dbReference type="InterPro" id="IPR039271">
    <property type="entry name" value="Kiwellin-like"/>
</dbReference>
<evidence type="ECO:0000256" key="3">
    <source>
        <dbReference type="ARBA" id="ARBA00022525"/>
    </source>
</evidence>
<dbReference type="SUPFAM" id="SSF50685">
    <property type="entry name" value="Barwin-like endoglucanases"/>
    <property type="match status" value="1"/>
</dbReference>
<proteinExistence type="inferred from homology"/>
<comment type="subcellular location">
    <subcellularLocation>
        <location evidence="1">Secreted</location>
    </subcellularLocation>
</comment>
<evidence type="ECO:0000256" key="5">
    <source>
        <dbReference type="SAM" id="SignalP"/>
    </source>
</evidence>
<reference evidence="6" key="1">
    <citation type="submission" date="2022-12" db="EMBL/GenBank/DDBJ databases">
        <title>Draft genome assemblies for two species of Escallonia (Escalloniales).</title>
        <authorList>
            <person name="Chanderbali A."/>
            <person name="Dervinis C."/>
            <person name="Anghel I."/>
            <person name="Soltis D."/>
            <person name="Soltis P."/>
            <person name="Zapata F."/>
        </authorList>
    </citation>
    <scope>NUCLEOTIDE SEQUENCE</scope>
    <source>
        <strain evidence="6">UCBG64.0493</strain>
        <tissue evidence="6">Leaf</tissue>
    </source>
</reference>
<accession>A0AA88WMS0</accession>
<evidence type="ECO:0000256" key="2">
    <source>
        <dbReference type="ARBA" id="ARBA00005592"/>
    </source>
</evidence>
<comment type="caution">
    <text evidence="6">The sequence shown here is derived from an EMBL/GenBank/DDBJ whole genome shotgun (WGS) entry which is preliminary data.</text>
</comment>
<dbReference type="EMBL" id="JAVXUP010000389">
    <property type="protein sequence ID" value="KAK3029224.1"/>
    <property type="molecule type" value="Genomic_DNA"/>
</dbReference>
<feature type="signal peptide" evidence="5">
    <location>
        <begin position="1"/>
        <end position="27"/>
    </location>
</feature>
<name>A0AA88WMS0_9ASTE</name>
<keyword evidence="7" id="KW-1185">Reference proteome</keyword>
<sequence length="188" mass="20211">MKIFSLGACLPLVFILSVTPYYLGVEAQDCKPSGKIRGRKLPPGECNQDDSDCCVPGKLYPTYRCSHSVSSNTKAVLTLNGFSGPVDGDFPSQCDNRYHSEDELIVALSTGWFNGGRRCLNNVTISANGRIVHAIVVDECDSTVGCDADTAYQPPCANDVVAASEGVWKALGVPIDDWGQMDITWSIA</sequence>
<keyword evidence="4 5" id="KW-0732">Signal</keyword>
<evidence type="ECO:0008006" key="8">
    <source>
        <dbReference type="Google" id="ProtNLM"/>
    </source>
</evidence>
<comment type="similarity">
    <text evidence="2">Belongs to the kiwellin family.</text>
</comment>
<organism evidence="6 7">
    <name type="scientific">Escallonia herrerae</name>
    <dbReference type="NCBI Taxonomy" id="1293975"/>
    <lineage>
        <taxon>Eukaryota</taxon>
        <taxon>Viridiplantae</taxon>
        <taxon>Streptophyta</taxon>
        <taxon>Embryophyta</taxon>
        <taxon>Tracheophyta</taxon>
        <taxon>Spermatophyta</taxon>
        <taxon>Magnoliopsida</taxon>
        <taxon>eudicotyledons</taxon>
        <taxon>Gunneridae</taxon>
        <taxon>Pentapetalae</taxon>
        <taxon>asterids</taxon>
        <taxon>campanulids</taxon>
        <taxon>Escalloniales</taxon>
        <taxon>Escalloniaceae</taxon>
        <taxon>Escallonia</taxon>
    </lineage>
</organism>
<keyword evidence="3" id="KW-0964">Secreted</keyword>